<protein>
    <recommendedName>
        <fullName evidence="3">Ribosome maturation factor RimP N-terminal domain-containing protein</fullName>
    </recommendedName>
</protein>
<dbReference type="Gene3D" id="3.30.300.70">
    <property type="entry name" value="RimP-like superfamily, N-terminal"/>
    <property type="match status" value="1"/>
</dbReference>
<gene>
    <name evidence="4" type="ORF">METZ01_LOCUS250202</name>
</gene>
<dbReference type="InterPro" id="IPR035956">
    <property type="entry name" value="RimP_N_sf"/>
</dbReference>
<feature type="non-terminal residue" evidence="4">
    <location>
        <position position="1"/>
    </location>
</feature>
<dbReference type="SUPFAM" id="SSF75420">
    <property type="entry name" value="YhbC-like, N-terminal domain"/>
    <property type="match status" value="1"/>
</dbReference>
<dbReference type="InterPro" id="IPR003728">
    <property type="entry name" value="Ribosome_maturation_RimP"/>
</dbReference>
<keyword evidence="2" id="KW-0690">Ribosome biogenesis</keyword>
<evidence type="ECO:0000256" key="2">
    <source>
        <dbReference type="ARBA" id="ARBA00022517"/>
    </source>
</evidence>
<dbReference type="InterPro" id="IPR036847">
    <property type="entry name" value="RimP_C_sf"/>
</dbReference>
<dbReference type="InterPro" id="IPR028989">
    <property type="entry name" value="RimP_N"/>
</dbReference>
<reference evidence="4" key="1">
    <citation type="submission" date="2018-05" db="EMBL/GenBank/DDBJ databases">
        <authorList>
            <person name="Lanie J.A."/>
            <person name="Ng W.-L."/>
            <person name="Kazmierczak K.M."/>
            <person name="Andrzejewski T.M."/>
            <person name="Davidsen T.M."/>
            <person name="Wayne K.J."/>
            <person name="Tettelin H."/>
            <person name="Glass J.I."/>
            <person name="Rusch D."/>
            <person name="Podicherti R."/>
            <person name="Tsui H.-C.T."/>
            <person name="Winkler M.E."/>
        </authorList>
    </citation>
    <scope>NUCLEOTIDE SEQUENCE</scope>
</reference>
<organism evidence="4">
    <name type="scientific">marine metagenome</name>
    <dbReference type="NCBI Taxonomy" id="408172"/>
    <lineage>
        <taxon>unclassified sequences</taxon>
        <taxon>metagenomes</taxon>
        <taxon>ecological metagenomes</taxon>
    </lineage>
</organism>
<dbReference type="SUPFAM" id="SSF74942">
    <property type="entry name" value="YhbC-like, C-terminal domain"/>
    <property type="match status" value="1"/>
</dbReference>
<accession>A0A382ICT4</accession>
<evidence type="ECO:0000259" key="3">
    <source>
        <dbReference type="Pfam" id="PF02576"/>
    </source>
</evidence>
<keyword evidence="1" id="KW-0963">Cytoplasm</keyword>
<dbReference type="CDD" id="cd01734">
    <property type="entry name" value="YlxS_C"/>
    <property type="match status" value="1"/>
</dbReference>
<dbReference type="GO" id="GO:0005829">
    <property type="term" value="C:cytosol"/>
    <property type="evidence" value="ECO:0007669"/>
    <property type="project" value="TreeGrafter"/>
</dbReference>
<dbReference type="PANTHER" id="PTHR33867">
    <property type="entry name" value="RIBOSOME MATURATION FACTOR RIMP"/>
    <property type="match status" value="1"/>
</dbReference>
<dbReference type="GO" id="GO:0000028">
    <property type="term" value="P:ribosomal small subunit assembly"/>
    <property type="evidence" value="ECO:0007669"/>
    <property type="project" value="TreeGrafter"/>
</dbReference>
<evidence type="ECO:0000313" key="4">
    <source>
        <dbReference type="EMBL" id="SVB97348.1"/>
    </source>
</evidence>
<dbReference type="AlphaFoldDB" id="A0A382ICT4"/>
<feature type="domain" description="Ribosome maturation factor RimP N-terminal" evidence="3">
    <location>
        <begin position="15"/>
        <end position="98"/>
    </location>
</feature>
<sequence>VTTRKDRLAQAWSIADRVAHDFGLEIFDVQLRRESIGWVLRIFIDKAAQSNMTTETNSSEAVTVEDCQRVSTDVSAVLDAEFSFEHAYTLEVSSPGLDRPLRHAEDCRRFLGRLARFVVAEAIDGQMYLSGRIVGVEETPTESSYQTLHHIVVNNGRSVQRIPWSIVTRANLEVEL</sequence>
<evidence type="ECO:0000256" key="1">
    <source>
        <dbReference type="ARBA" id="ARBA00022490"/>
    </source>
</evidence>
<proteinExistence type="inferred from homology"/>
<dbReference type="EMBL" id="UINC01066535">
    <property type="protein sequence ID" value="SVB97348.1"/>
    <property type="molecule type" value="Genomic_DNA"/>
</dbReference>
<name>A0A382ICT4_9ZZZZ</name>
<dbReference type="GO" id="GO:0006412">
    <property type="term" value="P:translation"/>
    <property type="evidence" value="ECO:0007669"/>
    <property type="project" value="TreeGrafter"/>
</dbReference>
<dbReference type="HAMAP" id="MF_01077">
    <property type="entry name" value="RimP"/>
    <property type="match status" value="1"/>
</dbReference>
<dbReference type="InterPro" id="IPR028998">
    <property type="entry name" value="RimP_C"/>
</dbReference>
<dbReference type="PANTHER" id="PTHR33867:SF1">
    <property type="entry name" value="RIBOSOME MATURATION FACTOR RIMP"/>
    <property type="match status" value="1"/>
</dbReference>
<dbReference type="Pfam" id="PF02576">
    <property type="entry name" value="RimP_N"/>
    <property type="match status" value="1"/>
</dbReference>